<dbReference type="InterPro" id="IPR052164">
    <property type="entry name" value="Anthracycline_SecMetBiosynth"/>
</dbReference>
<comment type="caution">
    <text evidence="2">The sequence shown here is derived from an EMBL/GenBank/DDBJ whole genome shotgun (WGS) entry which is preliminary data.</text>
</comment>
<keyword evidence="3" id="KW-1185">Reference proteome</keyword>
<dbReference type="EMBL" id="BAAARJ010000013">
    <property type="protein sequence ID" value="GAA2622689.1"/>
    <property type="molecule type" value="Genomic_DNA"/>
</dbReference>
<feature type="domain" description="VOC" evidence="1">
    <location>
        <begin position="10"/>
        <end position="123"/>
    </location>
</feature>
<reference evidence="2 3" key="1">
    <citation type="journal article" date="2019" name="Int. J. Syst. Evol. Microbiol.">
        <title>The Global Catalogue of Microorganisms (GCM) 10K type strain sequencing project: providing services to taxonomists for standard genome sequencing and annotation.</title>
        <authorList>
            <consortium name="The Broad Institute Genomics Platform"/>
            <consortium name="The Broad Institute Genome Sequencing Center for Infectious Disease"/>
            <person name="Wu L."/>
            <person name="Ma J."/>
        </authorList>
    </citation>
    <scope>NUCLEOTIDE SEQUENCE [LARGE SCALE GENOMIC DNA]</scope>
    <source>
        <strain evidence="2 3">JCM 16373</strain>
    </source>
</reference>
<accession>A0ABN3QCC3</accession>
<evidence type="ECO:0000313" key="3">
    <source>
        <dbReference type="Proteomes" id="UP001501447"/>
    </source>
</evidence>
<dbReference type="PANTHER" id="PTHR33993:SF10">
    <property type="entry name" value="CONSERVED PROTEIN"/>
    <property type="match status" value="1"/>
</dbReference>
<dbReference type="PANTHER" id="PTHR33993">
    <property type="entry name" value="GLYOXALASE-RELATED"/>
    <property type="match status" value="1"/>
</dbReference>
<dbReference type="Gene3D" id="3.10.180.10">
    <property type="entry name" value="2,3-Dihydroxybiphenyl 1,2-Dioxygenase, domain 1"/>
    <property type="match status" value="2"/>
</dbReference>
<dbReference type="InterPro" id="IPR004360">
    <property type="entry name" value="Glyas_Fos-R_dOase_dom"/>
</dbReference>
<dbReference type="Proteomes" id="UP001501447">
    <property type="component" value="Unassembled WGS sequence"/>
</dbReference>
<dbReference type="PROSITE" id="PS51819">
    <property type="entry name" value="VOC"/>
    <property type="match status" value="2"/>
</dbReference>
<dbReference type="SUPFAM" id="SSF54593">
    <property type="entry name" value="Glyoxalase/Bleomycin resistance protein/Dihydroxybiphenyl dioxygenase"/>
    <property type="match status" value="2"/>
</dbReference>
<protein>
    <submittedName>
        <fullName evidence="2">VOC family protein</fullName>
    </submittedName>
</protein>
<gene>
    <name evidence="2" type="ORF">GCM10009863_41010</name>
</gene>
<proteinExistence type="predicted"/>
<name>A0ABN3QCC3_9ACTN</name>
<dbReference type="Pfam" id="PF00903">
    <property type="entry name" value="Glyoxalase"/>
    <property type="match status" value="2"/>
</dbReference>
<evidence type="ECO:0000259" key="1">
    <source>
        <dbReference type="PROSITE" id="PS51819"/>
    </source>
</evidence>
<organism evidence="2 3">
    <name type="scientific">Streptomyces axinellae</name>
    <dbReference type="NCBI Taxonomy" id="552788"/>
    <lineage>
        <taxon>Bacteria</taxon>
        <taxon>Bacillati</taxon>
        <taxon>Actinomycetota</taxon>
        <taxon>Actinomycetes</taxon>
        <taxon>Kitasatosporales</taxon>
        <taxon>Streptomycetaceae</taxon>
        <taxon>Streptomyces</taxon>
    </lineage>
</organism>
<dbReference type="RefSeq" id="WP_344567789.1">
    <property type="nucleotide sequence ID" value="NZ_BAAARJ010000013.1"/>
</dbReference>
<evidence type="ECO:0000313" key="2">
    <source>
        <dbReference type="EMBL" id="GAA2622689.1"/>
    </source>
</evidence>
<sequence>MLTTDFVPGAPNWLDLGAPDVDAAVTFYSTVFDWSFQSAGPEGGGYGFFLLDGRTVAAVGPLMDEGARPSWTVYFHTADADATRAQVERAGGTVRTAPMDVFTAGRMAQFTDPAGADFAVWQPGDVTGLESVMAANTLCWTELYSTDAAAAKDFYRSVFSWTYQDMPMDAGLTYTIVSSLGGGVGGDSSQGGIMQLPQENLEAGSGSEWHPYFGVADCDATFEAATRGGAQTLIPPNDVPGVGRIAMVLDPAGAAFAIIKGDPEMT</sequence>
<dbReference type="InterPro" id="IPR029068">
    <property type="entry name" value="Glyas_Bleomycin-R_OHBP_Dase"/>
</dbReference>
<dbReference type="InterPro" id="IPR037523">
    <property type="entry name" value="VOC_core"/>
</dbReference>
<feature type="domain" description="VOC" evidence="1">
    <location>
        <begin position="137"/>
        <end position="261"/>
    </location>
</feature>
<dbReference type="CDD" id="cd07247">
    <property type="entry name" value="SgaA_N_like"/>
    <property type="match status" value="2"/>
</dbReference>